<organism evidence="11 12">
    <name type="scientific">Campylobacter gastrosuis</name>
    <dbReference type="NCBI Taxonomy" id="2974576"/>
    <lineage>
        <taxon>Bacteria</taxon>
        <taxon>Pseudomonadati</taxon>
        <taxon>Campylobacterota</taxon>
        <taxon>Epsilonproteobacteria</taxon>
        <taxon>Campylobacterales</taxon>
        <taxon>Campylobacteraceae</taxon>
        <taxon>Campylobacter</taxon>
    </lineage>
</organism>
<evidence type="ECO:0000259" key="10">
    <source>
        <dbReference type="PROSITE" id="PS50990"/>
    </source>
</evidence>
<dbReference type="SMART" id="SM00382">
    <property type="entry name" value="AAA"/>
    <property type="match status" value="1"/>
</dbReference>
<evidence type="ECO:0000313" key="11">
    <source>
        <dbReference type="EMBL" id="MDL0089365.1"/>
    </source>
</evidence>
<evidence type="ECO:0000256" key="2">
    <source>
        <dbReference type="ARBA" id="ARBA00022692"/>
    </source>
</evidence>
<evidence type="ECO:0000313" key="12">
    <source>
        <dbReference type="Proteomes" id="UP001173801"/>
    </source>
</evidence>
<feature type="transmembrane region" description="Helical" evidence="7">
    <location>
        <begin position="305"/>
        <end position="324"/>
    </location>
</feature>
<dbReference type="Proteomes" id="UP001173801">
    <property type="component" value="Unassembled WGS sequence"/>
</dbReference>
<dbReference type="InterPro" id="IPR027417">
    <property type="entry name" value="P-loop_NTPase"/>
</dbReference>
<accession>A0ABT7HR69</accession>
<dbReference type="InterPro" id="IPR003593">
    <property type="entry name" value="AAA+_ATPase"/>
</dbReference>
<keyword evidence="3" id="KW-0547">Nucleotide-binding</keyword>
<dbReference type="EMBL" id="JANURM010000011">
    <property type="protein sequence ID" value="MDL0089365.1"/>
    <property type="molecule type" value="Genomic_DNA"/>
</dbReference>
<dbReference type="PROSITE" id="PS50893">
    <property type="entry name" value="ABC_TRANSPORTER_2"/>
    <property type="match status" value="1"/>
</dbReference>
<dbReference type="PANTHER" id="PTHR24221:SF248">
    <property type="entry name" value="ABC TRANSPORTER TRANSMEMBRANE REGION"/>
    <property type="match status" value="1"/>
</dbReference>
<dbReference type="SUPFAM" id="SSF90123">
    <property type="entry name" value="ABC transporter transmembrane region"/>
    <property type="match status" value="1"/>
</dbReference>
<evidence type="ECO:0000256" key="1">
    <source>
        <dbReference type="ARBA" id="ARBA00004651"/>
    </source>
</evidence>
<evidence type="ECO:0000256" key="3">
    <source>
        <dbReference type="ARBA" id="ARBA00022741"/>
    </source>
</evidence>
<evidence type="ECO:0000259" key="8">
    <source>
        <dbReference type="PROSITE" id="PS50893"/>
    </source>
</evidence>
<dbReference type="Gene3D" id="3.40.50.300">
    <property type="entry name" value="P-loop containing nucleotide triphosphate hydrolases"/>
    <property type="match status" value="1"/>
</dbReference>
<feature type="domain" description="Peptidase C39" evidence="10">
    <location>
        <begin position="3"/>
        <end position="134"/>
    </location>
</feature>
<feature type="transmembrane region" description="Helical" evidence="7">
    <location>
        <begin position="167"/>
        <end position="193"/>
    </location>
</feature>
<sequence>MAQVDKKDQLLECLVIFTKLHNNPYTADALTIGLPVEEGESVELFSLNGSKSLFSRAAMRAGFASTLIKKQIDEISPLVLPCILMLRGKRACILQSISSDGKSANIITPEIPNGESVIDIEKLKDEYLGYAYYLKREFAPDEQNASHLLENTKEHWFWGTLKKSKKIYIDVVLASLIINLFVLASPLFTMNVYDRVVPNNSVETLWVLAIGVLVVYLIDFFLKFVRSYFLEIAGKKSDIIMSSMIFERVMDMKLSNKPKSVGSFASNLKEFDTIRNFFSSASLAAIVDLPFAVIFLLTVYFIGSYLVFAPIVIMFIILIYTFSIKNPLQNAIKSTFEASAAKNGILIESLNALETIKTMGASGHVQWSWEEATGEISNRSIKSKMITTSINTVTAFLIQLNTIAIVVAGVYMIKDTELTMGGLIAVVILSSRAIAPMGQVAALISNYEQTKTAYQSVDNIMNMSVERPDGKKFVRRNSFLGKIEFKNVSFTYPETVKGSLDRVNFTINAGEKVGIIGRNGSGKTTIQKLILGLYAPTEGSVLIDGIDINQIDPADLRRNIGYVPQDILLFKGTVRENIVQKAPYADDMQIIRASKISGVDEYVNMHPLGFDMPVLERGDGISGGQRQSIALARAFLLDSPIILLDEPTNSLDNTVENRLKANLKANLGGKTMILVTHKTSMLDLVDRLIVVDNGKILIDGEKNEVLKKLGGN</sequence>
<feature type="transmembrane region" description="Helical" evidence="7">
    <location>
        <begin position="277"/>
        <end position="299"/>
    </location>
</feature>
<keyword evidence="2 7" id="KW-0812">Transmembrane</keyword>
<dbReference type="CDD" id="cd03245">
    <property type="entry name" value="ABCC_bacteriocin_exporters"/>
    <property type="match status" value="1"/>
</dbReference>
<dbReference type="Gene3D" id="3.90.70.10">
    <property type="entry name" value="Cysteine proteinases"/>
    <property type="match status" value="1"/>
</dbReference>
<feature type="domain" description="ABC transmembrane type-1" evidence="9">
    <location>
        <begin position="171"/>
        <end position="449"/>
    </location>
</feature>
<dbReference type="PROSITE" id="PS50990">
    <property type="entry name" value="PEPTIDASE_C39"/>
    <property type="match status" value="1"/>
</dbReference>
<feature type="transmembrane region" description="Helical" evidence="7">
    <location>
        <begin position="389"/>
        <end position="412"/>
    </location>
</feature>
<dbReference type="Pfam" id="PF00664">
    <property type="entry name" value="ABC_membrane"/>
    <property type="match status" value="1"/>
</dbReference>
<keyword evidence="4" id="KW-0067">ATP-binding</keyword>
<dbReference type="SUPFAM" id="SSF52540">
    <property type="entry name" value="P-loop containing nucleoside triphosphate hydrolases"/>
    <property type="match status" value="1"/>
</dbReference>
<keyword evidence="5 7" id="KW-1133">Transmembrane helix</keyword>
<evidence type="ECO:0000256" key="7">
    <source>
        <dbReference type="SAM" id="Phobius"/>
    </source>
</evidence>
<protein>
    <submittedName>
        <fullName evidence="11">Type I secretion system permease/ATPase</fullName>
    </submittedName>
</protein>
<dbReference type="InterPro" id="IPR017750">
    <property type="entry name" value="ATPase_T1SS"/>
</dbReference>
<reference evidence="11" key="1">
    <citation type="submission" date="2022-08" db="EMBL/GenBank/DDBJ databases">
        <authorList>
            <person name="Wang H."/>
        </authorList>
    </citation>
    <scope>NUCLEOTIDE SEQUENCE</scope>
    <source>
        <strain evidence="11">PS10</strain>
    </source>
</reference>
<dbReference type="Gene3D" id="1.20.1560.10">
    <property type="entry name" value="ABC transporter type 1, transmembrane domain"/>
    <property type="match status" value="1"/>
</dbReference>
<gene>
    <name evidence="11" type="ORF">NYG85_08335</name>
</gene>
<dbReference type="PROSITE" id="PS50929">
    <property type="entry name" value="ABC_TM1F"/>
    <property type="match status" value="1"/>
</dbReference>
<dbReference type="InterPro" id="IPR005074">
    <property type="entry name" value="Peptidase_C39"/>
</dbReference>
<dbReference type="RefSeq" id="WP_284938023.1">
    <property type="nucleotide sequence ID" value="NZ_JANURM010000011.1"/>
</dbReference>
<feature type="domain" description="ABC transporter" evidence="8">
    <location>
        <begin position="483"/>
        <end position="712"/>
    </location>
</feature>
<keyword evidence="12" id="KW-1185">Reference proteome</keyword>
<evidence type="ECO:0000259" key="9">
    <source>
        <dbReference type="PROSITE" id="PS50929"/>
    </source>
</evidence>
<evidence type="ECO:0000256" key="5">
    <source>
        <dbReference type="ARBA" id="ARBA00022989"/>
    </source>
</evidence>
<dbReference type="InterPro" id="IPR011527">
    <property type="entry name" value="ABC1_TM_dom"/>
</dbReference>
<dbReference type="NCBIfam" id="TIGR03375">
    <property type="entry name" value="type_I_sec_LssB"/>
    <property type="match status" value="1"/>
</dbReference>
<evidence type="ECO:0000256" key="4">
    <source>
        <dbReference type="ARBA" id="ARBA00022840"/>
    </source>
</evidence>
<feature type="transmembrane region" description="Helical" evidence="7">
    <location>
        <begin position="205"/>
        <end position="225"/>
    </location>
</feature>
<comment type="subcellular location">
    <subcellularLocation>
        <location evidence="1">Cell membrane</location>
        <topology evidence="1">Multi-pass membrane protein</topology>
    </subcellularLocation>
</comment>
<dbReference type="CDD" id="cd02421">
    <property type="entry name" value="Peptidase_C39_likeD"/>
    <property type="match status" value="1"/>
</dbReference>
<name>A0ABT7HR69_9BACT</name>
<dbReference type="InterPro" id="IPR036640">
    <property type="entry name" value="ABC1_TM_sf"/>
</dbReference>
<reference evidence="11" key="2">
    <citation type="journal article" date="2023" name="Microorganisms">
        <title>Isolation and Genomic Characteristics of Cat-Borne Campylobacter felis sp. nov. and Sheep-Borne Campylobacter ovis sp. nov.</title>
        <authorList>
            <person name="Wang H."/>
            <person name="Li Y."/>
            <person name="Gu Y."/>
            <person name="Zhou G."/>
            <person name="Chen X."/>
            <person name="Zhang X."/>
            <person name="Shao Z."/>
            <person name="Zhang J."/>
            <person name="Zhang M."/>
        </authorList>
    </citation>
    <scope>NUCLEOTIDE SEQUENCE</scope>
    <source>
        <strain evidence="11">PS10</strain>
    </source>
</reference>
<evidence type="ECO:0000256" key="6">
    <source>
        <dbReference type="ARBA" id="ARBA00023136"/>
    </source>
</evidence>
<proteinExistence type="predicted"/>
<comment type="caution">
    <text evidence="11">The sequence shown here is derived from an EMBL/GenBank/DDBJ whole genome shotgun (WGS) entry which is preliminary data.</text>
</comment>
<dbReference type="CDD" id="cd18587">
    <property type="entry name" value="ABC_6TM_LapB_like"/>
    <property type="match status" value="1"/>
</dbReference>
<keyword evidence="6 7" id="KW-0472">Membrane</keyword>
<dbReference type="InterPro" id="IPR039421">
    <property type="entry name" value="Type_1_exporter"/>
</dbReference>
<dbReference type="Pfam" id="PF00005">
    <property type="entry name" value="ABC_tran"/>
    <property type="match status" value="1"/>
</dbReference>
<dbReference type="InterPro" id="IPR003439">
    <property type="entry name" value="ABC_transporter-like_ATP-bd"/>
</dbReference>
<dbReference type="PANTHER" id="PTHR24221">
    <property type="entry name" value="ATP-BINDING CASSETTE SUB-FAMILY B"/>
    <property type="match status" value="1"/>
</dbReference>